<protein>
    <recommendedName>
        <fullName evidence="5">Low affinity iron permease</fullName>
    </recommendedName>
</protein>
<dbReference type="Pfam" id="PF04120">
    <property type="entry name" value="Iron_permease"/>
    <property type="match status" value="1"/>
</dbReference>
<dbReference type="EMBL" id="ADNW02000009">
    <property type="protein sequence ID" value="EGD24404.1"/>
    <property type="molecule type" value="Genomic_DNA"/>
</dbReference>
<feature type="transmembrane region" description="Helical" evidence="2">
    <location>
        <begin position="68"/>
        <end position="87"/>
    </location>
</feature>
<evidence type="ECO:0000256" key="2">
    <source>
        <dbReference type="SAM" id="Phobius"/>
    </source>
</evidence>
<evidence type="ECO:0000256" key="1">
    <source>
        <dbReference type="SAM" id="Coils"/>
    </source>
</evidence>
<dbReference type="HOGENOM" id="CLU_158588_0_0_11"/>
<accession>F1TJ67</accession>
<dbReference type="AlphaFoldDB" id="F1TJ67"/>
<feature type="transmembrane region" description="Helical" evidence="2">
    <location>
        <begin position="42"/>
        <end position="62"/>
    </location>
</feature>
<organism evidence="3 4">
    <name type="scientific">Prescottella equi ATCC 33707</name>
    <dbReference type="NCBI Taxonomy" id="525370"/>
    <lineage>
        <taxon>Bacteria</taxon>
        <taxon>Bacillati</taxon>
        <taxon>Actinomycetota</taxon>
        <taxon>Actinomycetes</taxon>
        <taxon>Mycobacteriales</taxon>
        <taxon>Nocardiaceae</taxon>
        <taxon>Prescottella</taxon>
    </lineage>
</organism>
<proteinExistence type="predicted"/>
<keyword evidence="2" id="KW-1133">Transmembrane helix</keyword>
<comment type="caution">
    <text evidence="3">The sequence shown here is derived from an EMBL/GenBank/DDBJ whole genome shotgun (WGS) entry which is preliminary data.</text>
</comment>
<sequence length="142" mass="15677">MPHQILVEVPMQQSVTMPSGVVGKLSVFDRFATATSNFTSRAVFFVACVIIVVVWAPSFLVLQNIDTWQLIINTITTIVTFLLVALLQNTQKRSDDAVQQKLNAIADGLADLMEELSREHPGLRVDLEELRAAVGIEKREGA</sequence>
<evidence type="ECO:0000313" key="3">
    <source>
        <dbReference type="EMBL" id="EGD24404.1"/>
    </source>
</evidence>
<evidence type="ECO:0000313" key="4">
    <source>
        <dbReference type="Proteomes" id="UP000004245"/>
    </source>
</evidence>
<dbReference type="Proteomes" id="UP000004245">
    <property type="component" value="Unassembled WGS sequence"/>
</dbReference>
<name>F1TJ67_RHOHA</name>
<keyword evidence="2" id="KW-0812">Transmembrane</keyword>
<evidence type="ECO:0008006" key="5">
    <source>
        <dbReference type="Google" id="ProtNLM"/>
    </source>
</evidence>
<gene>
    <name evidence="3" type="ORF">HMPREF0724_11940</name>
</gene>
<dbReference type="STRING" id="43767.A6I91_00655"/>
<reference evidence="3" key="1">
    <citation type="submission" date="2011-01" db="EMBL/GenBank/DDBJ databases">
        <authorList>
            <person name="Muzny D."/>
            <person name="Qin X."/>
            <person name="Buhay C."/>
            <person name="Dugan-Rocha S."/>
            <person name="Ding Y."/>
            <person name="Chen G."/>
            <person name="Hawes A."/>
            <person name="Holder M."/>
            <person name="Jhangiani S."/>
            <person name="Johnson A."/>
            <person name="Khan Z."/>
            <person name="Li Z."/>
            <person name="Liu W."/>
            <person name="Liu X."/>
            <person name="Perez L."/>
            <person name="Shen H."/>
            <person name="Wang Q."/>
            <person name="Watt J."/>
            <person name="Xi L."/>
            <person name="Xin Y."/>
            <person name="Zhou J."/>
            <person name="Deng J."/>
            <person name="Jiang H."/>
            <person name="Liu Y."/>
            <person name="Qu J."/>
            <person name="Song X.-Z."/>
            <person name="Zhang L."/>
            <person name="Villasana D."/>
            <person name="Johnson A."/>
            <person name="Liu J."/>
            <person name="Liyanage D."/>
            <person name="Lorensuhewa L."/>
            <person name="Robinson T."/>
            <person name="Song A."/>
            <person name="Song B.-B."/>
            <person name="Dinh H."/>
            <person name="Thornton R."/>
            <person name="Coyle M."/>
            <person name="Francisco L."/>
            <person name="Jackson L."/>
            <person name="Javaid M."/>
            <person name="Korchina V."/>
            <person name="Kovar C."/>
            <person name="Mata R."/>
            <person name="Mathew T."/>
            <person name="Ngo R."/>
            <person name="Nguyen L."/>
            <person name="Nguyen N."/>
            <person name="Okwuonu G."/>
            <person name="Ongeri F."/>
            <person name="Pham C."/>
            <person name="Simmons D."/>
            <person name="Wilczek-Boney K."/>
            <person name="Hale W."/>
            <person name="Jakkamsetti A."/>
            <person name="Pham P."/>
            <person name="Ruth R."/>
            <person name="San Lucas F."/>
            <person name="Warren J."/>
            <person name="Zhang J."/>
            <person name="Zhao Z."/>
            <person name="Zhou C."/>
            <person name="Zhu D."/>
            <person name="Lee S."/>
            <person name="Bess C."/>
            <person name="Blankenburg K."/>
            <person name="Forbes L."/>
            <person name="Fu Q."/>
            <person name="Gubbala S."/>
            <person name="Hirani K."/>
            <person name="Jayaseelan J.C."/>
            <person name="Lara F."/>
            <person name="Munidasa M."/>
            <person name="Palculict T."/>
            <person name="Patil S."/>
            <person name="Pu L.-L."/>
            <person name="Saada N."/>
            <person name="Tang L."/>
            <person name="Weissenberger G."/>
            <person name="Zhu Y."/>
            <person name="Hemphill L."/>
            <person name="Shang Y."/>
            <person name="Youmans B."/>
            <person name="Ayvaz T."/>
            <person name="Ross M."/>
            <person name="Santibanez J."/>
            <person name="Aqrawi P."/>
            <person name="Gross S."/>
            <person name="Joshi V."/>
            <person name="Fowler G."/>
            <person name="Nazareth L."/>
            <person name="Reid J."/>
            <person name="Worley K."/>
            <person name="Petrosino J."/>
            <person name="Highlander S."/>
            <person name="Gibbs R."/>
        </authorList>
    </citation>
    <scope>NUCLEOTIDE SEQUENCE [LARGE SCALE GENOMIC DNA]</scope>
    <source>
        <strain evidence="3">ATCC 33707</strain>
    </source>
</reference>
<keyword evidence="1" id="KW-0175">Coiled coil</keyword>
<keyword evidence="4" id="KW-1185">Reference proteome</keyword>
<dbReference type="InterPro" id="IPR007251">
    <property type="entry name" value="Iron_permease_Fet4"/>
</dbReference>
<keyword evidence="2" id="KW-0472">Membrane</keyword>
<feature type="coiled-coil region" evidence="1">
    <location>
        <begin position="99"/>
        <end position="133"/>
    </location>
</feature>
<dbReference type="GO" id="GO:0055085">
    <property type="term" value="P:transmembrane transport"/>
    <property type="evidence" value="ECO:0007669"/>
    <property type="project" value="InterPro"/>
</dbReference>